<dbReference type="SUPFAM" id="SSF46689">
    <property type="entry name" value="Homeodomain-like"/>
    <property type="match status" value="1"/>
</dbReference>
<dbReference type="EMBL" id="HG938354">
    <property type="protein sequence ID" value="CDN51668.1"/>
    <property type="molecule type" value="Genomic_DNA"/>
</dbReference>
<accession>A0A068SZS2</accession>
<name>A0A068SZS2_NEOGA</name>
<dbReference type="KEGG" id="ngg:RG540_PA09920"/>
<organism evidence="1 2">
    <name type="scientific">Neorhizobium galegae bv. orientalis str. HAMBI 540</name>
    <dbReference type="NCBI Taxonomy" id="1028800"/>
    <lineage>
        <taxon>Bacteria</taxon>
        <taxon>Pseudomonadati</taxon>
        <taxon>Pseudomonadota</taxon>
        <taxon>Alphaproteobacteria</taxon>
        <taxon>Hyphomicrobiales</taxon>
        <taxon>Rhizobiaceae</taxon>
        <taxon>Rhizobium/Agrobacterium group</taxon>
        <taxon>Neorhizobium</taxon>
    </lineage>
</organism>
<keyword evidence="1" id="KW-0614">Plasmid</keyword>
<evidence type="ECO:0000313" key="1">
    <source>
        <dbReference type="EMBL" id="CDN51668.1"/>
    </source>
</evidence>
<dbReference type="InterPro" id="IPR009057">
    <property type="entry name" value="Homeodomain-like_sf"/>
</dbReference>
<keyword evidence="2" id="KW-1185">Reference proteome</keyword>
<dbReference type="Gene3D" id="1.10.357.10">
    <property type="entry name" value="Tetracycline Repressor, domain 2"/>
    <property type="match status" value="1"/>
</dbReference>
<dbReference type="Proteomes" id="UP000028181">
    <property type="component" value="Plasmid pHAMBI540a"/>
</dbReference>
<dbReference type="eggNOG" id="COG1309">
    <property type="taxonomic scope" value="Bacteria"/>
</dbReference>
<proteinExistence type="predicted"/>
<protein>
    <recommendedName>
        <fullName evidence="3">HTH tetR-type domain-containing protein</fullName>
    </recommendedName>
</protein>
<evidence type="ECO:0008006" key="3">
    <source>
        <dbReference type="Google" id="ProtNLM"/>
    </source>
</evidence>
<gene>
    <name evidence="1" type="ORF">RG540_PA09920</name>
</gene>
<reference evidence="2" key="1">
    <citation type="journal article" date="2014" name="BMC Genomics">
        <title>Genome sequencing of two Neorhizobium galegae strains reveals a noeT gene responsible for the unusual acetylation of the nodulation factors.</title>
        <authorList>
            <person name="Osterman J."/>
            <person name="Marsh J."/>
            <person name="Laine P.K."/>
            <person name="Zeng Z."/>
            <person name="Alatalo E."/>
            <person name="Sullivan J.T."/>
            <person name="Young J.P."/>
            <person name="Thomas-Oates J."/>
            <person name="Paulin L."/>
            <person name="Lindstrom K."/>
        </authorList>
    </citation>
    <scope>NUCLEOTIDE SEQUENCE [LARGE SCALE GENOMIC DNA]</scope>
    <source>
        <strain evidence="2">HAMBI 540</strain>
    </source>
</reference>
<evidence type="ECO:0000313" key="2">
    <source>
        <dbReference type="Proteomes" id="UP000028181"/>
    </source>
</evidence>
<dbReference type="HOGENOM" id="CLU_2302901_0_0_5"/>
<geneLocation type="plasmid" evidence="2">
    <name>II</name>
</geneLocation>
<dbReference type="AlphaFoldDB" id="A0A068SZS2"/>
<sequence length="100" mass="10452">MGRSKTVSDNVALDRLLDALETVGPDGFSFSKASRAVGLSAATLVQRYGTREAMIEATLLHAWDRLDAITAGADAEAPANPTGAISMLLRPCPAARPSII</sequence>